<dbReference type="OrthoDB" id="660555at2759"/>
<proteinExistence type="predicted"/>
<dbReference type="AlphaFoldDB" id="A0A1Y1UIH5"/>
<organism evidence="2 3">
    <name type="scientific">Kockovaella imperatae</name>
    <dbReference type="NCBI Taxonomy" id="4999"/>
    <lineage>
        <taxon>Eukaryota</taxon>
        <taxon>Fungi</taxon>
        <taxon>Dikarya</taxon>
        <taxon>Basidiomycota</taxon>
        <taxon>Agaricomycotina</taxon>
        <taxon>Tremellomycetes</taxon>
        <taxon>Tremellales</taxon>
        <taxon>Cuniculitremaceae</taxon>
        <taxon>Kockovaella</taxon>
    </lineage>
</organism>
<protein>
    <submittedName>
        <fullName evidence="2">Uncharacterized protein</fullName>
    </submittedName>
</protein>
<dbReference type="InParanoid" id="A0A1Y1UIH5"/>
<evidence type="ECO:0000313" key="2">
    <source>
        <dbReference type="EMBL" id="ORX37848.1"/>
    </source>
</evidence>
<accession>A0A1Y1UIH5</accession>
<gene>
    <name evidence="2" type="ORF">BD324DRAFT_402830</name>
</gene>
<dbReference type="GeneID" id="33554496"/>
<name>A0A1Y1UIH5_9TREE</name>
<dbReference type="RefSeq" id="XP_021871835.1">
    <property type="nucleotide sequence ID" value="XM_022012688.1"/>
</dbReference>
<dbReference type="Proteomes" id="UP000193218">
    <property type="component" value="Unassembled WGS sequence"/>
</dbReference>
<evidence type="ECO:0000256" key="1">
    <source>
        <dbReference type="SAM" id="MobiDB-lite"/>
    </source>
</evidence>
<comment type="caution">
    <text evidence="2">The sequence shown here is derived from an EMBL/GenBank/DDBJ whole genome shotgun (WGS) entry which is preliminary data.</text>
</comment>
<evidence type="ECO:0000313" key="3">
    <source>
        <dbReference type="Proteomes" id="UP000193218"/>
    </source>
</evidence>
<reference evidence="2 3" key="1">
    <citation type="submission" date="2017-03" db="EMBL/GenBank/DDBJ databases">
        <title>Widespread Adenine N6-methylation of Active Genes in Fungi.</title>
        <authorList>
            <consortium name="DOE Joint Genome Institute"/>
            <person name="Mondo S.J."/>
            <person name="Dannebaum R.O."/>
            <person name="Kuo R.C."/>
            <person name="Louie K.B."/>
            <person name="Bewick A.J."/>
            <person name="Labutti K."/>
            <person name="Haridas S."/>
            <person name="Kuo A."/>
            <person name="Salamov A."/>
            <person name="Ahrendt S.R."/>
            <person name="Lau R."/>
            <person name="Bowen B.P."/>
            <person name="Lipzen A."/>
            <person name="Sullivan W."/>
            <person name="Andreopoulos W.B."/>
            <person name="Clum A."/>
            <person name="Lindquist E."/>
            <person name="Daum C."/>
            <person name="Northen T.R."/>
            <person name="Ramamoorthy G."/>
            <person name="Schmitz R.J."/>
            <person name="Gryganskyi A."/>
            <person name="Culley D."/>
            <person name="Magnuson J."/>
            <person name="James T.Y."/>
            <person name="O'Malley M.A."/>
            <person name="Stajich J.E."/>
            <person name="Spatafora J.W."/>
            <person name="Visel A."/>
            <person name="Grigoriev I.V."/>
        </authorList>
    </citation>
    <scope>NUCLEOTIDE SEQUENCE [LARGE SCALE GENOMIC DNA]</scope>
    <source>
        <strain evidence="2 3">NRRL Y-17943</strain>
    </source>
</reference>
<dbReference type="EMBL" id="NBSH01000005">
    <property type="protein sequence ID" value="ORX37848.1"/>
    <property type="molecule type" value="Genomic_DNA"/>
</dbReference>
<sequence length="308" mass="33370">MRRPSRSKTSMGSRLVSSIAGQEVAIITPVASPETRGRAQSLDGHRSKKKRSVRSTSPVRYRVRDSLAKHGIRIPLPHKSSLYHPWFSPTAAASTSILLSPQTASSGASPSIVMSRVPSTSETLVEVCPQAQQLSHGIDTGSPVASSKDHLDKAERYRRCQSLVDIHDDQLFKELVEGLPEDPLASDQVMDSGDIARPVDTTAGSLGLMVLPRRASQANSIGESDESAGVLITRSMSLPESQSRARRDHVHAWFITREIVQGEKRYGRLLAKGVAIRESLISSASISDSDEGAEETRRDGPGCVTKSR</sequence>
<feature type="region of interest" description="Disordered" evidence="1">
    <location>
        <begin position="29"/>
        <end position="58"/>
    </location>
</feature>
<keyword evidence="3" id="KW-1185">Reference proteome</keyword>
<dbReference type="STRING" id="4999.A0A1Y1UIH5"/>
<feature type="region of interest" description="Disordered" evidence="1">
    <location>
        <begin position="285"/>
        <end position="308"/>
    </location>
</feature>